<dbReference type="PANTHER" id="PTHR45912">
    <property type="entry name" value="CILIA- AND FLAGELLA-ASSOCIATED PROTEIN 47"/>
    <property type="match status" value="1"/>
</dbReference>
<comment type="caution">
    <text evidence="1">The sequence shown here is derived from an EMBL/GenBank/DDBJ whole genome shotgun (WGS) entry which is preliminary data.</text>
</comment>
<dbReference type="AlphaFoldDB" id="A0A9X9M0I9"/>
<sequence>MDIQAMDICDPNPVLMLMLCVYMYERLPTYLPKKVVPFHCTLHDTVLRQILLKNPSLKSLVYNAVIVGKDASDFSLSQTGNIVTISPKNQINITLKFTSRFLCPAEASLLLISKPKYAIGGTTMTFALKGEVLNFKAIEIIRCKSPCYKWKEINVNVKNPFHTAGDFRYV</sequence>
<gene>
    <name evidence="1" type="ORF">BN2614_LOCUS2</name>
</gene>
<dbReference type="Gene3D" id="2.60.40.10">
    <property type="entry name" value="Immunoglobulins"/>
    <property type="match status" value="1"/>
</dbReference>
<protein>
    <submittedName>
        <fullName evidence="1">Uncharacterized protein</fullName>
    </submittedName>
</protein>
<dbReference type="InterPro" id="IPR013783">
    <property type="entry name" value="Ig-like_fold"/>
</dbReference>
<evidence type="ECO:0000313" key="2">
    <source>
        <dbReference type="Proteomes" id="UP000269945"/>
    </source>
</evidence>
<dbReference type="GO" id="GO:0007288">
    <property type="term" value="P:sperm axoneme assembly"/>
    <property type="evidence" value="ECO:0007669"/>
    <property type="project" value="TreeGrafter"/>
</dbReference>
<accession>A0A9X9M0I9</accession>
<dbReference type="GO" id="GO:0005929">
    <property type="term" value="C:cilium"/>
    <property type="evidence" value="ECO:0007669"/>
    <property type="project" value="TreeGrafter"/>
</dbReference>
<name>A0A9X9M0I9_GULGU</name>
<evidence type="ECO:0000313" key="1">
    <source>
        <dbReference type="EMBL" id="VCX10782.1"/>
    </source>
</evidence>
<feature type="non-terminal residue" evidence="1">
    <location>
        <position position="170"/>
    </location>
</feature>
<keyword evidence="2" id="KW-1185">Reference proteome</keyword>
<dbReference type="PANTHER" id="PTHR45912:SF3">
    <property type="entry name" value="CILIA- AND FLAGELLA-ASSOCIATED PROTEIN 47"/>
    <property type="match status" value="1"/>
</dbReference>
<reference evidence="1 2" key="1">
    <citation type="submission" date="2018-10" db="EMBL/GenBank/DDBJ databases">
        <authorList>
            <person name="Ekblom R."/>
            <person name="Jareborg N."/>
        </authorList>
    </citation>
    <scope>NUCLEOTIDE SEQUENCE [LARGE SCALE GENOMIC DNA]</scope>
    <source>
        <tissue evidence="1">Muscle</tissue>
    </source>
</reference>
<organism evidence="1 2">
    <name type="scientific">Gulo gulo</name>
    <name type="common">Wolverine</name>
    <name type="synonym">Gluton</name>
    <dbReference type="NCBI Taxonomy" id="48420"/>
    <lineage>
        <taxon>Eukaryota</taxon>
        <taxon>Metazoa</taxon>
        <taxon>Chordata</taxon>
        <taxon>Craniata</taxon>
        <taxon>Vertebrata</taxon>
        <taxon>Euteleostomi</taxon>
        <taxon>Mammalia</taxon>
        <taxon>Eutheria</taxon>
        <taxon>Laurasiatheria</taxon>
        <taxon>Carnivora</taxon>
        <taxon>Caniformia</taxon>
        <taxon>Musteloidea</taxon>
        <taxon>Mustelidae</taxon>
        <taxon>Guloninae</taxon>
        <taxon>Gulo</taxon>
    </lineage>
</organism>
<proteinExistence type="predicted"/>
<dbReference type="EMBL" id="CYRY02034596">
    <property type="protein sequence ID" value="VCX10782.1"/>
    <property type="molecule type" value="Genomic_DNA"/>
</dbReference>
<dbReference type="Proteomes" id="UP000269945">
    <property type="component" value="Unassembled WGS sequence"/>
</dbReference>